<dbReference type="PANTHER" id="PTHR30055:SF207">
    <property type="entry name" value="HTH-TYPE TRANSCRIPTIONAL REPRESSOR FATR"/>
    <property type="match status" value="1"/>
</dbReference>
<evidence type="ECO:0000313" key="5">
    <source>
        <dbReference type="Proteomes" id="UP000190961"/>
    </source>
</evidence>
<dbReference type="GO" id="GO:0000976">
    <property type="term" value="F:transcription cis-regulatory region binding"/>
    <property type="evidence" value="ECO:0007669"/>
    <property type="project" value="TreeGrafter"/>
</dbReference>
<dbReference type="Pfam" id="PF00440">
    <property type="entry name" value="TetR_N"/>
    <property type="match status" value="1"/>
</dbReference>
<reference evidence="4 5" key="1">
    <citation type="submission" date="2017-02" db="EMBL/GenBank/DDBJ databases">
        <authorList>
            <person name="Peterson S.W."/>
        </authorList>
    </citation>
    <scope>NUCLEOTIDE SEQUENCE [LARGE SCALE GENOMIC DNA]</scope>
    <source>
        <strain evidence="4 5">DSM 25262</strain>
    </source>
</reference>
<dbReference type="InterPro" id="IPR001647">
    <property type="entry name" value="HTH_TetR"/>
</dbReference>
<gene>
    <name evidence="4" type="ORF">SAMN05660236_5074</name>
</gene>
<sequence length="214" mass="24763">MEQPDKRQIIFYTVLELIREKGFHGTPMSMIAGRANVAAGTIYHYFESKEVLLVELYQFIKNQIVEIIVKTEASSEKYDEQFYNLWANLYDFYINNPNVLGFFEQFVNSPYYKDEFTDANACVLRGTLLGFFRKGVEGNMLMPLRPEILSALFHGSVITMAKMHRLRKVVLEGEEIKDVIDACWRSVTHAGTSYPEQSNLKIKLNKMEHENGKV</sequence>
<dbReference type="GO" id="GO:0003700">
    <property type="term" value="F:DNA-binding transcription factor activity"/>
    <property type="evidence" value="ECO:0007669"/>
    <property type="project" value="TreeGrafter"/>
</dbReference>
<feature type="DNA-binding region" description="H-T-H motif" evidence="2">
    <location>
        <begin position="27"/>
        <end position="46"/>
    </location>
</feature>
<dbReference type="STRING" id="688867.SAMN05660236_5074"/>
<dbReference type="RefSeq" id="WP_079689574.1">
    <property type="nucleotide sequence ID" value="NZ_FUZU01000004.1"/>
</dbReference>
<dbReference type="AlphaFoldDB" id="A0A1T5MD63"/>
<dbReference type="Gene3D" id="1.10.357.10">
    <property type="entry name" value="Tetracycline Repressor, domain 2"/>
    <property type="match status" value="1"/>
</dbReference>
<dbReference type="SUPFAM" id="SSF46689">
    <property type="entry name" value="Homeodomain-like"/>
    <property type="match status" value="1"/>
</dbReference>
<proteinExistence type="predicted"/>
<evidence type="ECO:0000313" key="4">
    <source>
        <dbReference type="EMBL" id="SKC86152.1"/>
    </source>
</evidence>
<dbReference type="EMBL" id="FUZU01000004">
    <property type="protein sequence ID" value="SKC86152.1"/>
    <property type="molecule type" value="Genomic_DNA"/>
</dbReference>
<organism evidence="4 5">
    <name type="scientific">Ohtaekwangia koreensis</name>
    <dbReference type="NCBI Taxonomy" id="688867"/>
    <lineage>
        <taxon>Bacteria</taxon>
        <taxon>Pseudomonadati</taxon>
        <taxon>Bacteroidota</taxon>
        <taxon>Cytophagia</taxon>
        <taxon>Cytophagales</taxon>
        <taxon>Fulvivirgaceae</taxon>
        <taxon>Ohtaekwangia</taxon>
    </lineage>
</organism>
<dbReference type="Pfam" id="PF22604">
    <property type="entry name" value="TetR_HI_0893_C"/>
    <property type="match status" value="1"/>
</dbReference>
<keyword evidence="5" id="KW-1185">Reference proteome</keyword>
<dbReference type="InterPro" id="IPR054422">
    <property type="entry name" value="TetR-like_HI_0893_C"/>
</dbReference>
<dbReference type="InterPro" id="IPR009057">
    <property type="entry name" value="Homeodomain-like_sf"/>
</dbReference>
<dbReference type="OrthoDB" id="6430772at2"/>
<feature type="domain" description="HTH tetR-type" evidence="3">
    <location>
        <begin position="4"/>
        <end position="64"/>
    </location>
</feature>
<dbReference type="Proteomes" id="UP000190961">
    <property type="component" value="Unassembled WGS sequence"/>
</dbReference>
<name>A0A1T5MD63_9BACT</name>
<evidence type="ECO:0000256" key="2">
    <source>
        <dbReference type="PROSITE-ProRule" id="PRU00335"/>
    </source>
</evidence>
<dbReference type="PANTHER" id="PTHR30055">
    <property type="entry name" value="HTH-TYPE TRANSCRIPTIONAL REGULATOR RUTR"/>
    <property type="match status" value="1"/>
</dbReference>
<dbReference type="PRINTS" id="PR00455">
    <property type="entry name" value="HTHTETR"/>
</dbReference>
<accession>A0A1T5MD63</accession>
<dbReference type="PROSITE" id="PS50977">
    <property type="entry name" value="HTH_TETR_2"/>
    <property type="match status" value="1"/>
</dbReference>
<evidence type="ECO:0000256" key="1">
    <source>
        <dbReference type="ARBA" id="ARBA00023125"/>
    </source>
</evidence>
<dbReference type="InterPro" id="IPR050109">
    <property type="entry name" value="HTH-type_TetR-like_transc_reg"/>
</dbReference>
<keyword evidence="1 2" id="KW-0238">DNA-binding</keyword>
<evidence type="ECO:0000259" key="3">
    <source>
        <dbReference type="PROSITE" id="PS50977"/>
    </source>
</evidence>
<protein>
    <submittedName>
        <fullName evidence="4">Transcriptional regulator, TetR family</fullName>
    </submittedName>
</protein>